<sequence length="173" mass="20015">MVYVAIFHFMRESWVDAAIFTIGSLLVIADWKKWFKWEMPERPKLSKTPVLLAILFASSILFFSERGGWQDTVLLLALAPIALFMVYYRDHGPKPSSTKLMNRTRWLWLTLATILCVSELFAYIWANSFKDDASYPTISIIVNPVLESPYGRGIFLVVWMLIGVGLIHPWRKK</sequence>
<evidence type="ECO:0000313" key="2">
    <source>
        <dbReference type="EMBL" id="CAB4629197.1"/>
    </source>
</evidence>
<feature type="transmembrane region" description="Helical" evidence="1">
    <location>
        <begin position="69"/>
        <end position="87"/>
    </location>
</feature>
<keyword evidence="1" id="KW-1133">Transmembrane helix</keyword>
<organism evidence="2">
    <name type="scientific">freshwater metagenome</name>
    <dbReference type="NCBI Taxonomy" id="449393"/>
    <lineage>
        <taxon>unclassified sequences</taxon>
        <taxon>metagenomes</taxon>
        <taxon>ecological metagenomes</taxon>
    </lineage>
</organism>
<name>A0A6J6IWU8_9ZZZZ</name>
<dbReference type="EMBL" id="CAEZVN010000024">
    <property type="protein sequence ID" value="CAB4629197.1"/>
    <property type="molecule type" value="Genomic_DNA"/>
</dbReference>
<proteinExistence type="predicted"/>
<protein>
    <submittedName>
        <fullName evidence="2">Unannotated protein</fullName>
    </submittedName>
</protein>
<evidence type="ECO:0000256" key="1">
    <source>
        <dbReference type="SAM" id="Phobius"/>
    </source>
</evidence>
<feature type="transmembrane region" description="Helical" evidence="1">
    <location>
        <begin position="14"/>
        <end position="32"/>
    </location>
</feature>
<feature type="transmembrane region" description="Helical" evidence="1">
    <location>
        <begin position="153"/>
        <end position="170"/>
    </location>
</feature>
<accession>A0A6J6IWU8</accession>
<dbReference type="AlphaFoldDB" id="A0A6J6IWU8"/>
<keyword evidence="1" id="KW-0812">Transmembrane</keyword>
<keyword evidence="1" id="KW-0472">Membrane</keyword>
<feature type="transmembrane region" description="Helical" evidence="1">
    <location>
        <begin position="107"/>
        <end position="126"/>
    </location>
</feature>
<reference evidence="2" key="1">
    <citation type="submission" date="2020-05" db="EMBL/GenBank/DDBJ databases">
        <authorList>
            <person name="Chiriac C."/>
            <person name="Salcher M."/>
            <person name="Ghai R."/>
            <person name="Kavagutti S V."/>
        </authorList>
    </citation>
    <scope>NUCLEOTIDE SEQUENCE</scope>
</reference>
<gene>
    <name evidence="2" type="ORF">UFOPK2001_00406</name>
</gene>